<organism evidence="1">
    <name type="scientific">Aphanomyces invadans</name>
    <dbReference type="NCBI Taxonomy" id="157072"/>
    <lineage>
        <taxon>Eukaryota</taxon>
        <taxon>Sar</taxon>
        <taxon>Stramenopiles</taxon>
        <taxon>Oomycota</taxon>
        <taxon>Saprolegniomycetes</taxon>
        <taxon>Saprolegniales</taxon>
        <taxon>Verrucalvaceae</taxon>
        <taxon>Aphanomyces</taxon>
    </lineage>
</organism>
<dbReference type="EMBL" id="KI913952">
    <property type="protein sequence ID" value="ETW09524.1"/>
    <property type="molecule type" value="Genomic_DNA"/>
</dbReference>
<accession>A0A024UT60</accession>
<evidence type="ECO:0000313" key="1">
    <source>
        <dbReference type="EMBL" id="ETW09524.1"/>
    </source>
</evidence>
<dbReference type="AlphaFoldDB" id="A0A024UT60"/>
<dbReference type="GeneID" id="20077136"/>
<sequence length="79" mass="8706">MVLKCTPVLHFVTMPSKDCTACKPGDAALHPAAVEATGCRDLYDAVDACMKKHSGSVSKCNDEWQAFRACHRKERLTRP</sequence>
<gene>
    <name evidence="1" type="ORF">H310_00086</name>
</gene>
<proteinExistence type="predicted"/>
<dbReference type="PROSITE" id="PS51808">
    <property type="entry name" value="CHCH"/>
    <property type="match status" value="1"/>
</dbReference>
<dbReference type="InterPro" id="IPR009069">
    <property type="entry name" value="Cys_alpha_HP_mot_SF"/>
</dbReference>
<dbReference type="RefSeq" id="XP_008860935.1">
    <property type="nucleotide sequence ID" value="XM_008862713.1"/>
</dbReference>
<dbReference type="OrthoDB" id="88434at2759"/>
<name>A0A024UT60_9STRA</name>
<dbReference type="eggNOG" id="ENOG502SG1M">
    <property type="taxonomic scope" value="Eukaryota"/>
</dbReference>
<evidence type="ECO:0008006" key="2">
    <source>
        <dbReference type="Google" id="ProtNLM"/>
    </source>
</evidence>
<reference evidence="1" key="1">
    <citation type="submission" date="2013-12" db="EMBL/GenBank/DDBJ databases">
        <title>The Genome Sequence of Aphanomyces invadans NJM9701.</title>
        <authorList>
            <consortium name="The Broad Institute Genomics Platform"/>
            <person name="Russ C."/>
            <person name="Tyler B."/>
            <person name="van West P."/>
            <person name="Dieguez-Uribeondo J."/>
            <person name="Young S.K."/>
            <person name="Zeng Q."/>
            <person name="Gargeya S."/>
            <person name="Fitzgerald M."/>
            <person name="Abouelleil A."/>
            <person name="Alvarado L."/>
            <person name="Chapman S.B."/>
            <person name="Gainer-Dewar J."/>
            <person name="Goldberg J."/>
            <person name="Griggs A."/>
            <person name="Gujja S."/>
            <person name="Hansen M."/>
            <person name="Howarth C."/>
            <person name="Imamovic A."/>
            <person name="Ireland A."/>
            <person name="Larimer J."/>
            <person name="McCowan C."/>
            <person name="Murphy C."/>
            <person name="Pearson M."/>
            <person name="Poon T.W."/>
            <person name="Priest M."/>
            <person name="Roberts A."/>
            <person name="Saif S."/>
            <person name="Shea T."/>
            <person name="Sykes S."/>
            <person name="Wortman J."/>
            <person name="Nusbaum C."/>
            <person name="Birren B."/>
        </authorList>
    </citation>
    <scope>NUCLEOTIDE SEQUENCE [LARGE SCALE GENOMIC DNA]</scope>
    <source>
        <strain evidence="1">NJM9701</strain>
    </source>
</reference>
<dbReference type="SUPFAM" id="SSF47072">
    <property type="entry name" value="Cysteine alpha-hairpin motif"/>
    <property type="match status" value="1"/>
</dbReference>
<dbReference type="VEuPathDB" id="FungiDB:H310_00086"/>
<protein>
    <recommendedName>
        <fullName evidence="2">CHCH domain-containing protein</fullName>
    </recommendedName>
</protein>